<feature type="binding site" evidence="11">
    <location>
        <position position="122"/>
    </location>
    <ligand>
        <name>GTP</name>
        <dbReference type="ChEBI" id="CHEBI:37565"/>
    </ligand>
</feature>
<sequence length="167" mass="18565">MRVPHRVDGPYRLKPLKLVFAGFLKSGWLYGANNLPGATLQHGSETLSKSNVKFMTLVDAGHHQKDRELWAKRLCGAIGVIFMVDARDPERFDEAAAELHALSTAEGLEGVPFLMVSGIKIDHLGAVTSAEVIWDRLWVHEIKNEQSRYSCTPGPDPKRVLYGLETT</sequence>
<evidence type="ECO:0000256" key="3">
    <source>
        <dbReference type="ARBA" id="ARBA00007507"/>
    </source>
</evidence>
<keyword evidence="9" id="KW-0333">Golgi apparatus</keyword>
<dbReference type="GO" id="GO:0006886">
    <property type="term" value="P:intracellular protein transport"/>
    <property type="evidence" value="ECO:0007669"/>
    <property type="project" value="InterPro"/>
</dbReference>
<keyword evidence="10" id="KW-0342">GTP-binding</keyword>
<accession>A0AAE0MFS5</accession>
<dbReference type="InterPro" id="IPR027417">
    <property type="entry name" value="P-loop_NTPase"/>
</dbReference>
<dbReference type="PANTHER" id="PTHR45684">
    <property type="entry name" value="RE74312P"/>
    <property type="match status" value="1"/>
</dbReference>
<evidence type="ECO:0000256" key="4">
    <source>
        <dbReference type="ARBA" id="ARBA00022448"/>
    </source>
</evidence>
<evidence type="ECO:0000256" key="11">
    <source>
        <dbReference type="PIRSR" id="PIRSR606687-2"/>
    </source>
</evidence>
<keyword evidence="7" id="KW-0931">ER-Golgi transport</keyword>
<comment type="caution">
    <text evidence="12">The sequence shown here is derived from an EMBL/GenBank/DDBJ whole genome shotgun (WGS) entry which is preliminary data.</text>
</comment>
<dbReference type="GO" id="GO:0005783">
    <property type="term" value="C:endoplasmic reticulum"/>
    <property type="evidence" value="ECO:0007669"/>
    <property type="project" value="UniProtKB-SubCell"/>
</dbReference>
<dbReference type="GO" id="GO:0005794">
    <property type="term" value="C:Golgi apparatus"/>
    <property type="evidence" value="ECO:0007669"/>
    <property type="project" value="UniProtKB-SubCell"/>
</dbReference>
<evidence type="ECO:0000313" key="12">
    <source>
        <dbReference type="EMBL" id="KAK3329404.1"/>
    </source>
</evidence>
<dbReference type="Pfam" id="PF00025">
    <property type="entry name" value="Arf"/>
    <property type="match status" value="1"/>
</dbReference>
<comment type="subcellular location">
    <subcellularLocation>
        <location evidence="1">Endoplasmic reticulum</location>
    </subcellularLocation>
    <subcellularLocation>
        <location evidence="2">Golgi apparatus</location>
    </subcellularLocation>
</comment>
<comment type="similarity">
    <text evidence="3">Belongs to the small GTPase superfamily. SAR1 family.</text>
</comment>
<evidence type="ECO:0000256" key="7">
    <source>
        <dbReference type="ARBA" id="ARBA00022892"/>
    </source>
</evidence>
<keyword evidence="6" id="KW-0256">Endoplasmic reticulum</keyword>
<evidence type="ECO:0000256" key="2">
    <source>
        <dbReference type="ARBA" id="ARBA00004555"/>
    </source>
</evidence>
<dbReference type="InterPro" id="IPR006689">
    <property type="entry name" value="Small_GTPase_ARF/SAR"/>
</dbReference>
<proteinExistence type="inferred from homology"/>
<evidence type="ECO:0000256" key="6">
    <source>
        <dbReference type="ARBA" id="ARBA00022824"/>
    </source>
</evidence>
<feature type="binding site" evidence="11">
    <location>
        <position position="120"/>
    </location>
    <ligand>
        <name>GTP</name>
        <dbReference type="ChEBI" id="CHEBI:37565"/>
    </ligand>
</feature>
<evidence type="ECO:0000256" key="8">
    <source>
        <dbReference type="ARBA" id="ARBA00022927"/>
    </source>
</evidence>
<dbReference type="SUPFAM" id="SSF52540">
    <property type="entry name" value="P-loop containing nucleoside triphosphate hydrolases"/>
    <property type="match status" value="1"/>
</dbReference>
<gene>
    <name evidence="12" type="ORF">B0H66DRAFT_23333</name>
</gene>
<evidence type="ECO:0000313" key="13">
    <source>
        <dbReference type="Proteomes" id="UP001283341"/>
    </source>
</evidence>
<keyword evidence="13" id="KW-1185">Reference proteome</keyword>
<dbReference type="GO" id="GO:0003924">
    <property type="term" value="F:GTPase activity"/>
    <property type="evidence" value="ECO:0007669"/>
    <property type="project" value="InterPro"/>
</dbReference>
<evidence type="ECO:0000256" key="9">
    <source>
        <dbReference type="ARBA" id="ARBA00023034"/>
    </source>
</evidence>
<organism evidence="12 13">
    <name type="scientific">Apodospora peruviana</name>
    <dbReference type="NCBI Taxonomy" id="516989"/>
    <lineage>
        <taxon>Eukaryota</taxon>
        <taxon>Fungi</taxon>
        <taxon>Dikarya</taxon>
        <taxon>Ascomycota</taxon>
        <taxon>Pezizomycotina</taxon>
        <taxon>Sordariomycetes</taxon>
        <taxon>Sordariomycetidae</taxon>
        <taxon>Sordariales</taxon>
        <taxon>Lasiosphaeriaceae</taxon>
        <taxon>Apodospora</taxon>
    </lineage>
</organism>
<reference evidence="12" key="2">
    <citation type="submission" date="2023-06" db="EMBL/GenBank/DDBJ databases">
        <authorList>
            <consortium name="Lawrence Berkeley National Laboratory"/>
            <person name="Haridas S."/>
            <person name="Hensen N."/>
            <person name="Bonometti L."/>
            <person name="Westerberg I."/>
            <person name="Brannstrom I.O."/>
            <person name="Guillou S."/>
            <person name="Cros-Aarteil S."/>
            <person name="Calhoun S."/>
            <person name="Kuo A."/>
            <person name="Mondo S."/>
            <person name="Pangilinan J."/>
            <person name="Riley R."/>
            <person name="Labutti K."/>
            <person name="Andreopoulos B."/>
            <person name="Lipzen A."/>
            <person name="Chen C."/>
            <person name="Yanf M."/>
            <person name="Daum C."/>
            <person name="Ng V."/>
            <person name="Clum A."/>
            <person name="Steindorff A."/>
            <person name="Ohm R."/>
            <person name="Martin F."/>
            <person name="Silar P."/>
            <person name="Natvig D."/>
            <person name="Lalanne C."/>
            <person name="Gautier V."/>
            <person name="Ament-Velasquez S.L."/>
            <person name="Kruys A."/>
            <person name="Hutchinson M.I."/>
            <person name="Powell A.J."/>
            <person name="Barry K."/>
            <person name="Miller A.N."/>
            <person name="Grigoriev I.V."/>
            <person name="Debuchy R."/>
            <person name="Gladieux P."/>
            <person name="Thoren M.H."/>
            <person name="Johannesson H."/>
        </authorList>
    </citation>
    <scope>NUCLEOTIDE SEQUENCE</scope>
    <source>
        <strain evidence="12">CBS 118394</strain>
    </source>
</reference>
<keyword evidence="8" id="KW-0653">Protein transport</keyword>
<dbReference type="EMBL" id="JAUEDM010000001">
    <property type="protein sequence ID" value="KAK3329404.1"/>
    <property type="molecule type" value="Genomic_DNA"/>
</dbReference>
<evidence type="ECO:0000256" key="10">
    <source>
        <dbReference type="ARBA" id="ARBA00023134"/>
    </source>
</evidence>
<keyword evidence="5 11" id="KW-0547">Nucleotide-binding</keyword>
<dbReference type="Proteomes" id="UP001283341">
    <property type="component" value="Unassembled WGS sequence"/>
</dbReference>
<dbReference type="AlphaFoldDB" id="A0AAE0MFS5"/>
<dbReference type="GO" id="GO:0016192">
    <property type="term" value="P:vesicle-mediated transport"/>
    <property type="evidence" value="ECO:0007669"/>
    <property type="project" value="UniProtKB-KW"/>
</dbReference>
<protein>
    <submittedName>
        <fullName evidence="12">Uncharacterized protein</fullName>
    </submittedName>
</protein>
<dbReference type="InterPro" id="IPR006687">
    <property type="entry name" value="Small_GTPase_SAR1"/>
</dbReference>
<name>A0AAE0MFS5_9PEZI</name>
<evidence type="ECO:0000256" key="1">
    <source>
        <dbReference type="ARBA" id="ARBA00004240"/>
    </source>
</evidence>
<dbReference type="GO" id="GO:0005525">
    <property type="term" value="F:GTP binding"/>
    <property type="evidence" value="ECO:0007669"/>
    <property type="project" value="UniProtKB-KW"/>
</dbReference>
<dbReference type="Gene3D" id="3.40.50.300">
    <property type="entry name" value="P-loop containing nucleotide triphosphate hydrolases"/>
    <property type="match status" value="1"/>
</dbReference>
<reference evidence="12" key="1">
    <citation type="journal article" date="2023" name="Mol. Phylogenet. Evol.">
        <title>Genome-scale phylogeny and comparative genomics of the fungal order Sordariales.</title>
        <authorList>
            <person name="Hensen N."/>
            <person name="Bonometti L."/>
            <person name="Westerberg I."/>
            <person name="Brannstrom I.O."/>
            <person name="Guillou S."/>
            <person name="Cros-Aarteil S."/>
            <person name="Calhoun S."/>
            <person name="Haridas S."/>
            <person name="Kuo A."/>
            <person name="Mondo S."/>
            <person name="Pangilinan J."/>
            <person name="Riley R."/>
            <person name="LaButti K."/>
            <person name="Andreopoulos B."/>
            <person name="Lipzen A."/>
            <person name="Chen C."/>
            <person name="Yan M."/>
            <person name="Daum C."/>
            <person name="Ng V."/>
            <person name="Clum A."/>
            <person name="Steindorff A."/>
            <person name="Ohm R.A."/>
            <person name="Martin F."/>
            <person name="Silar P."/>
            <person name="Natvig D.O."/>
            <person name="Lalanne C."/>
            <person name="Gautier V."/>
            <person name="Ament-Velasquez S.L."/>
            <person name="Kruys A."/>
            <person name="Hutchinson M.I."/>
            <person name="Powell A.J."/>
            <person name="Barry K."/>
            <person name="Miller A.N."/>
            <person name="Grigoriev I.V."/>
            <person name="Debuchy R."/>
            <person name="Gladieux P."/>
            <person name="Hiltunen Thoren M."/>
            <person name="Johannesson H."/>
        </authorList>
    </citation>
    <scope>NUCLEOTIDE SEQUENCE</scope>
    <source>
        <strain evidence="12">CBS 118394</strain>
    </source>
</reference>
<evidence type="ECO:0000256" key="5">
    <source>
        <dbReference type="ARBA" id="ARBA00022741"/>
    </source>
</evidence>
<keyword evidence="4" id="KW-0813">Transport</keyword>